<comment type="caution">
    <text evidence="2">The sequence shown here is derived from an EMBL/GenBank/DDBJ whole genome shotgun (WGS) entry which is preliminary data.</text>
</comment>
<evidence type="ECO:0000259" key="1">
    <source>
        <dbReference type="PROSITE" id="PS51767"/>
    </source>
</evidence>
<dbReference type="Gene3D" id="2.40.70.10">
    <property type="entry name" value="Acid Proteases"/>
    <property type="match status" value="1"/>
</dbReference>
<feature type="domain" description="Peptidase A1" evidence="1">
    <location>
        <begin position="1"/>
        <end position="101"/>
    </location>
</feature>
<dbReference type="AlphaFoldDB" id="A0AAV5QMC8"/>
<dbReference type="InterPro" id="IPR033121">
    <property type="entry name" value="PEPTIDASE_A1"/>
</dbReference>
<organism evidence="2 3">
    <name type="scientific">Saccharomycopsis crataegensis</name>
    <dbReference type="NCBI Taxonomy" id="43959"/>
    <lineage>
        <taxon>Eukaryota</taxon>
        <taxon>Fungi</taxon>
        <taxon>Dikarya</taxon>
        <taxon>Ascomycota</taxon>
        <taxon>Saccharomycotina</taxon>
        <taxon>Saccharomycetes</taxon>
        <taxon>Saccharomycopsidaceae</taxon>
        <taxon>Saccharomycopsis</taxon>
    </lineage>
</organism>
<dbReference type="Proteomes" id="UP001360560">
    <property type="component" value="Unassembled WGS sequence"/>
</dbReference>
<evidence type="ECO:0000313" key="2">
    <source>
        <dbReference type="EMBL" id="GMM35952.1"/>
    </source>
</evidence>
<accession>A0AAV5QMC8</accession>
<protein>
    <recommendedName>
        <fullName evidence="1">Peptidase A1 domain-containing protein</fullName>
    </recommendedName>
</protein>
<keyword evidence="3" id="KW-1185">Reference proteome</keyword>
<reference evidence="2 3" key="1">
    <citation type="journal article" date="2023" name="Elife">
        <title>Identification of key yeast species and microbe-microbe interactions impacting larval growth of Drosophila in the wild.</title>
        <authorList>
            <person name="Mure A."/>
            <person name="Sugiura Y."/>
            <person name="Maeda R."/>
            <person name="Honda K."/>
            <person name="Sakurai N."/>
            <person name="Takahashi Y."/>
            <person name="Watada M."/>
            <person name="Katoh T."/>
            <person name="Gotoh A."/>
            <person name="Gotoh Y."/>
            <person name="Taniguchi I."/>
            <person name="Nakamura K."/>
            <person name="Hayashi T."/>
            <person name="Katayama T."/>
            <person name="Uemura T."/>
            <person name="Hattori Y."/>
        </authorList>
    </citation>
    <scope>NUCLEOTIDE SEQUENCE [LARGE SCALE GENOMIC DNA]</scope>
    <source>
        <strain evidence="2 3">SC-9</strain>
    </source>
</reference>
<dbReference type="Pfam" id="PF00026">
    <property type="entry name" value="Asp"/>
    <property type="match status" value="1"/>
</dbReference>
<gene>
    <name evidence="2" type="ORF">DASC09_032770</name>
</gene>
<dbReference type="GeneID" id="90073927"/>
<proteinExistence type="predicted"/>
<evidence type="ECO:0000313" key="3">
    <source>
        <dbReference type="Proteomes" id="UP001360560"/>
    </source>
</evidence>
<name>A0AAV5QMC8_9ASCO</name>
<sequence>MDILCTTLLYAPTEVYKEAREAYVTYSNNDEGYGTTYGATGPNFDFKFNNLMFSVPFKDLLFLLRDSGSMGADNKCMIVLQNAGSSTYILGDVFLRSAYLV</sequence>
<dbReference type="SUPFAM" id="SSF50630">
    <property type="entry name" value="Acid proteases"/>
    <property type="match status" value="1"/>
</dbReference>
<dbReference type="InterPro" id="IPR021109">
    <property type="entry name" value="Peptidase_aspartic_dom_sf"/>
</dbReference>
<dbReference type="PROSITE" id="PS51767">
    <property type="entry name" value="PEPTIDASE_A1"/>
    <property type="match status" value="1"/>
</dbReference>
<dbReference type="EMBL" id="BTFZ01000011">
    <property type="protein sequence ID" value="GMM35952.1"/>
    <property type="molecule type" value="Genomic_DNA"/>
</dbReference>
<dbReference type="RefSeq" id="XP_064852948.1">
    <property type="nucleotide sequence ID" value="XM_064996876.1"/>
</dbReference>